<evidence type="ECO:0000256" key="1">
    <source>
        <dbReference type="ARBA" id="ARBA00022723"/>
    </source>
</evidence>
<gene>
    <name evidence="6" type="ORF">Poli38472_013662</name>
</gene>
<evidence type="ECO:0000313" key="7">
    <source>
        <dbReference type="Proteomes" id="UP000794436"/>
    </source>
</evidence>
<dbReference type="PROSITE" id="PS00498">
    <property type="entry name" value="TYROSINASE_2"/>
    <property type="match status" value="1"/>
</dbReference>
<dbReference type="PRINTS" id="PR00092">
    <property type="entry name" value="TYROSINASE"/>
</dbReference>
<proteinExistence type="predicted"/>
<comment type="caution">
    <text evidence="6">The sequence shown here is derived from an EMBL/GenBank/DDBJ whole genome shotgun (WGS) entry which is preliminary data.</text>
</comment>
<dbReference type="PANTHER" id="PTHR11474:SF126">
    <property type="entry name" value="TYROSINASE-LIKE PROTEIN TYR-1-RELATED"/>
    <property type="match status" value="1"/>
</dbReference>
<feature type="chain" id="PRO_5035445299" description="Tyrosinase copper-binding domain-containing protein" evidence="3">
    <location>
        <begin position="27"/>
        <end position="520"/>
    </location>
</feature>
<dbReference type="EMBL" id="SPLM01000077">
    <property type="protein sequence ID" value="TMW61199.1"/>
    <property type="molecule type" value="Genomic_DNA"/>
</dbReference>
<evidence type="ECO:0000259" key="5">
    <source>
        <dbReference type="PROSITE" id="PS00498"/>
    </source>
</evidence>
<dbReference type="PANTHER" id="PTHR11474">
    <property type="entry name" value="TYROSINASE FAMILY MEMBER"/>
    <property type="match status" value="1"/>
</dbReference>
<name>A0A8K1FHN5_PYTOL</name>
<reference evidence="6" key="1">
    <citation type="submission" date="2019-03" db="EMBL/GenBank/DDBJ databases">
        <title>Long read genome sequence of the mycoparasitic Pythium oligandrum ATCC 38472 isolated from sugarbeet rhizosphere.</title>
        <authorList>
            <person name="Gaulin E."/>
        </authorList>
    </citation>
    <scope>NUCLEOTIDE SEQUENCE</scope>
    <source>
        <strain evidence="6">ATCC 38472_TT</strain>
    </source>
</reference>
<dbReference type="GO" id="GO:0046872">
    <property type="term" value="F:metal ion binding"/>
    <property type="evidence" value="ECO:0007669"/>
    <property type="project" value="UniProtKB-KW"/>
</dbReference>
<evidence type="ECO:0000259" key="4">
    <source>
        <dbReference type="PROSITE" id="PS00497"/>
    </source>
</evidence>
<keyword evidence="2" id="KW-0186">Copper</keyword>
<feature type="domain" description="Tyrosinase copper-binding" evidence="4">
    <location>
        <begin position="84"/>
        <end position="101"/>
    </location>
</feature>
<dbReference type="PROSITE" id="PS00497">
    <property type="entry name" value="TYROSINASE_1"/>
    <property type="match status" value="1"/>
</dbReference>
<accession>A0A8K1FHN5</accession>
<dbReference type="SUPFAM" id="SSF48056">
    <property type="entry name" value="Di-copper centre-containing domain"/>
    <property type="match status" value="1"/>
</dbReference>
<dbReference type="GO" id="GO:0016491">
    <property type="term" value="F:oxidoreductase activity"/>
    <property type="evidence" value="ECO:0007669"/>
    <property type="project" value="InterPro"/>
</dbReference>
<sequence length="520" mass="58337">MRGSKTILLVFLALLSLSLSVFSVDAKDPVGTECDKPRVRKSWESYSNDEKATYIEAVSLAMTKGYHIKFIELHVEFASEREAHGSCMFMYWHRMFLLGYENMLRSLGDKYQCVTLPFWDHLTCSARAAAKKCSNIEDCSPIVQAFGGSTVGVMKDLKVYNVTIKRATNGVCVTGAMCGSFCGNNTDGCAKCIVRGPARLKSYPSSAFFTSVYQQLFTYSDWVNFANAVEGGVHNMVHSAMGGALAYLQSPTDPLFFTHHSLIDALQTIYFKCQMGDDTGLTLDEKRKDPRFFANCPRRDKAGLFKGSDAITMKTINFSGKWVHVRNDPQNTLYPFFKDLPSTFAEYVDAKDLGPYSYSYEFSGALSNMYANCKLSNTKTSATFLGQQDQPAISSGSNRRLPTITRGPSEEDLKMRHWTIAMYEAARINGYTEDGARDQMEMVLCVHKDECLGGVSDYSDLFRQNFEVQGHPRCFTLLKLLKEGERLIGLPRWRELSSRLLPCPSKDKDIKEDKDAESVS</sequence>
<evidence type="ECO:0000313" key="6">
    <source>
        <dbReference type="EMBL" id="TMW61199.1"/>
    </source>
</evidence>
<dbReference type="Gene3D" id="1.10.1280.10">
    <property type="entry name" value="Di-copper center containing domain from catechol oxidase"/>
    <property type="match status" value="1"/>
</dbReference>
<keyword evidence="1" id="KW-0479">Metal-binding</keyword>
<dbReference type="Pfam" id="PF00264">
    <property type="entry name" value="Tyrosinase"/>
    <property type="match status" value="1"/>
</dbReference>
<evidence type="ECO:0000256" key="3">
    <source>
        <dbReference type="SAM" id="SignalP"/>
    </source>
</evidence>
<feature type="signal peptide" evidence="3">
    <location>
        <begin position="1"/>
        <end position="26"/>
    </location>
</feature>
<dbReference type="OrthoDB" id="6132182at2759"/>
<dbReference type="Proteomes" id="UP000794436">
    <property type="component" value="Unassembled WGS sequence"/>
</dbReference>
<keyword evidence="3" id="KW-0732">Signal</keyword>
<keyword evidence="7" id="KW-1185">Reference proteome</keyword>
<dbReference type="InterPro" id="IPR050316">
    <property type="entry name" value="Tyrosinase/Hemocyanin"/>
</dbReference>
<organism evidence="6 7">
    <name type="scientific">Pythium oligandrum</name>
    <name type="common">Mycoparasitic fungus</name>
    <dbReference type="NCBI Taxonomy" id="41045"/>
    <lineage>
        <taxon>Eukaryota</taxon>
        <taxon>Sar</taxon>
        <taxon>Stramenopiles</taxon>
        <taxon>Oomycota</taxon>
        <taxon>Peronosporomycetes</taxon>
        <taxon>Pythiales</taxon>
        <taxon>Pythiaceae</taxon>
        <taxon>Pythium</taxon>
    </lineage>
</organism>
<dbReference type="InterPro" id="IPR002227">
    <property type="entry name" value="Tyrosinase_Cu-bd"/>
</dbReference>
<feature type="domain" description="Tyrosinase copper-binding" evidence="5">
    <location>
        <begin position="253"/>
        <end position="264"/>
    </location>
</feature>
<dbReference type="InterPro" id="IPR008922">
    <property type="entry name" value="Di-copper_centre_dom_sf"/>
</dbReference>
<dbReference type="AlphaFoldDB" id="A0A8K1FHN5"/>
<evidence type="ECO:0000256" key="2">
    <source>
        <dbReference type="ARBA" id="ARBA00023008"/>
    </source>
</evidence>
<protein>
    <recommendedName>
        <fullName evidence="4 5">Tyrosinase copper-binding domain-containing protein</fullName>
    </recommendedName>
</protein>